<accession>A0A3G8ZRD1</accession>
<dbReference type="PANTHER" id="PTHR33164:SF57">
    <property type="entry name" value="MARR-FAMILY TRANSCRIPTIONAL REGULATOR"/>
    <property type="match status" value="1"/>
</dbReference>
<dbReference type="Gene3D" id="1.10.10.10">
    <property type="entry name" value="Winged helix-like DNA-binding domain superfamily/Winged helix DNA-binding domain"/>
    <property type="match status" value="1"/>
</dbReference>
<evidence type="ECO:0000256" key="3">
    <source>
        <dbReference type="ARBA" id="ARBA00023163"/>
    </source>
</evidence>
<evidence type="ECO:0000256" key="2">
    <source>
        <dbReference type="ARBA" id="ARBA00023125"/>
    </source>
</evidence>
<dbReference type="InterPro" id="IPR036390">
    <property type="entry name" value="WH_DNA-bd_sf"/>
</dbReference>
<dbReference type="PANTHER" id="PTHR33164">
    <property type="entry name" value="TRANSCRIPTIONAL REGULATOR, MARR FAMILY"/>
    <property type="match status" value="1"/>
</dbReference>
<reference evidence="5 6" key="2">
    <citation type="submission" date="2018-12" db="EMBL/GenBank/DDBJ databases">
        <title>Nakamurella antarcticus sp. nov., isolated from Antarctica South Shetland Islands soil.</title>
        <authorList>
            <person name="Peng F."/>
        </authorList>
    </citation>
    <scope>NUCLEOTIDE SEQUENCE [LARGE SCALE GENOMIC DNA]</scope>
    <source>
        <strain evidence="5 6">S14-144</strain>
    </source>
</reference>
<gene>
    <name evidence="5" type="ORF">EH165_02365</name>
</gene>
<dbReference type="InterPro" id="IPR023187">
    <property type="entry name" value="Tscrpt_reg_MarR-type_CS"/>
</dbReference>
<dbReference type="GO" id="GO:0003677">
    <property type="term" value="F:DNA binding"/>
    <property type="evidence" value="ECO:0007669"/>
    <property type="project" value="UniProtKB-KW"/>
</dbReference>
<evidence type="ECO:0000313" key="6">
    <source>
        <dbReference type="Proteomes" id="UP000268084"/>
    </source>
</evidence>
<dbReference type="EMBL" id="CP034170">
    <property type="protein sequence ID" value="AZI59347.1"/>
    <property type="molecule type" value="Genomic_DNA"/>
</dbReference>
<dbReference type="SMART" id="SM00347">
    <property type="entry name" value="HTH_MARR"/>
    <property type="match status" value="1"/>
</dbReference>
<dbReference type="Pfam" id="PF01047">
    <property type="entry name" value="MarR"/>
    <property type="match status" value="1"/>
</dbReference>
<dbReference type="AlphaFoldDB" id="A0A3G8ZRD1"/>
<evidence type="ECO:0000259" key="4">
    <source>
        <dbReference type="PROSITE" id="PS50995"/>
    </source>
</evidence>
<organism evidence="5 6">
    <name type="scientific">Nakamurella antarctica</name>
    <dbReference type="NCBI Taxonomy" id="1902245"/>
    <lineage>
        <taxon>Bacteria</taxon>
        <taxon>Bacillati</taxon>
        <taxon>Actinomycetota</taxon>
        <taxon>Actinomycetes</taxon>
        <taxon>Nakamurellales</taxon>
        <taxon>Nakamurellaceae</taxon>
        <taxon>Nakamurella</taxon>
    </lineage>
</organism>
<dbReference type="KEGG" id="nak:EH165_02365"/>
<proteinExistence type="predicted"/>
<dbReference type="InterPro" id="IPR011991">
    <property type="entry name" value="ArsR-like_HTH"/>
</dbReference>
<dbReference type="Proteomes" id="UP000268084">
    <property type="component" value="Chromosome"/>
</dbReference>
<keyword evidence="1" id="KW-0805">Transcription regulation</keyword>
<reference evidence="5 6" key="1">
    <citation type="submission" date="2018-11" db="EMBL/GenBank/DDBJ databases">
        <authorList>
            <person name="Da X."/>
        </authorList>
    </citation>
    <scope>NUCLEOTIDE SEQUENCE [LARGE SCALE GENOMIC DNA]</scope>
    <source>
        <strain evidence="5 6">S14-144</strain>
    </source>
</reference>
<protein>
    <submittedName>
        <fullName evidence="5">MarR family transcriptional regulator</fullName>
    </submittedName>
</protein>
<dbReference type="InterPro" id="IPR000835">
    <property type="entry name" value="HTH_MarR-typ"/>
</dbReference>
<sequence length="171" mass="18375">MDATDQTDRDYATDLCSQVVDLVKTINVTKAKALNAQDSDHSDYVLLVTLVKEGPRRASDLAGHACVDPSTVSRQVASLVKAGWVERQADPDDGRASILVPTAAGAARVENNIRLRGMVMAPVISGWSHAERDTFARLLSEFIDGVTGNFDIVKETVALLVESGHTAGRNE</sequence>
<feature type="domain" description="HTH marR-type" evidence="4">
    <location>
        <begin position="1"/>
        <end position="144"/>
    </location>
</feature>
<dbReference type="SUPFAM" id="SSF46785">
    <property type="entry name" value="Winged helix' DNA-binding domain"/>
    <property type="match status" value="1"/>
</dbReference>
<evidence type="ECO:0000313" key="5">
    <source>
        <dbReference type="EMBL" id="AZI59347.1"/>
    </source>
</evidence>
<keyword evidence="2" id="KW-0238">DNA-binding</keyword>
<dbReference type="PROSITE" id="PS50995">
    <property type="entry name" value="HTH_MARR_2"/>
    <property type="match status" value="1"/>
</dbReference>
<dbReference type="OrthoDB" id="5148120at2"/>
<dbReference type="InterPro" id="IPR039422">
    <property type="entry name" value="MarR/SlyA-like"/>
</dbReference>
<dbReference type="InterPro" id="IPR036388">
    <property type="entry name" value="WH-like_DNA-bd_sf"/>
</dbReference>
<dbReference type="PROSITE" id="PS01117">
    <property type="entry name" value="HTH_MARR_1"/>
    <property type="match status" value="1"/>
</dbReference>
<evidence type="ECO:0000256" key="1">
    <source>
        <dbReference type="ARBA" id="ARBA00023015"/>
    </source>
</evidence>
<dbReference type="GO" id="GO:0003700">
    <property type="term" value="F:DNA-binding transcription factor activity"/>
    <property type="evidence" value="ECO:0007669"/>
    <property type="project" value="InterPro"/>
</dbReference>
<keyword evidence="6" id="KW-1185">Reference proteome</keyword>
<dbReference type="GO" id="GO:0006950">
    <property type="term" value="P:response to stress"/>
    <property type="evidence" value="ECO:0007669"/>
    <property type="project" value="TreeGrafter"/>
</dbReference>
<name>A0A3G8ZRD1_9ACTN</name>
<dbReference type="CDD" id="cd00090">
    <property type="entry name" value="HTH_ARSR"/>
    <property type="match status" value="1"/>
</dbReference>
<keyword evidence="3" id="KW-0804">Transcription</keyword>